<keyword evidence="1" id="KW-0238">DNA-binding</keyword>
<name>A0ABT2QQL3_9STAP</name>
<dbReference type="SMART" id="SM00422">
    <property type="entry name" value="HTH_MERR"/>
    <property type="match status" value="1"/>
</dbReference>
<gene>
    <name evidence="4" type="ORF">N9R04_05980</name>
</gene>
<dbReference type="EMBL" id="JAOPKZ010000009">
    <property type="protein sequence ID" value="MCU5746265.1"/>
    <property type="molecule type" value="Genomic_DNA"/>
</dbReference>
<feature type="domain" description="HTH merR-type" evidence="3">
    <location>
        <begin position="1"/>
        <end position="69"/>
    </location>
</feature>
<evidence type="ECO:0000256" key="1">
    <source>
        <dbReference type="ARBA" id="ARBA00023125"/>
    </source>
</evidence>
<dbReference type="InterPro" id="IPR009061">
    <property type="entry name" value="DNA-bd_dom_put_sf"/>
</dbReference>
<keyword evidence="5" id="KW-1185">Reference proteome</keyword>
<proteinExistence type="predicted"/>
<dbReference type="Gene3D" id="1.10.1660.10">
    <property type="match status" value="1"/>
</dbReference>
<dbReference type="SUPFAM" id="SSF46955">
    <property type="entry name" value="Putative DNA-binding domain"/>
    <property type="match status" value="1"/>
</dbReference>
<dbReference type="PRINTS" id="PR00040">
    <property type="entry name" value="HTHMERR"/>
</dbReference>
<feature type="coiled-coil region" evidence="2">
    <location>
        <begin position="81"/>
        <end position="108"/>
    </location>
</feature>
<dbReference type="RefSeq" id="WP_262855811.1">
    <property type="nucleotide sequence ID" value="NZ_JAOPKZ010000009.1"/>
</dbReference>
<evidence type="ECO:0000256" key="2">
    <source>
        <dbReference type="SAM" id="Coils"/>
    </source>
</evidence>
<dbReference type="InterPro" id="IPR000551">
    <property type="entry name" value="MerR-type_HTH_dom"/>
</dbReference>
<organism evidence="4 5">
    <name type="scientific">Staphylococcus marylandisciuri</name>
    <dbReference type="NCBI Taxonomy" id="2981529"/>
    <lineage>
        <taxon>Bacteria</taxon>
        <taxon>Bacillati</taxon>
        <taxon>Bacillota</taxon>
        <taxon>Bacilli</taxon>
        <taxon>Bacillales</taxon>
        <taxon>Staphylococcaceae</taxon>
        <taxon>Staphylococcus</taxon>
    </lineage>
</organism>
<protein>
    <submittedName>
        <fullName evidence="4">MerR family transcriptional regulator</fullName>
    </submittedName>
</protein>
<accession>A0ABT2QQL3</accession>
<reference evidence="4 5" key="1">
    <citation type="journal article" date="2023" name="Int. J. Syst. Evol. Microbiol.">
        <title>Streptococcus sciuri sp. nov., Staphylococcus marylandisciuri sp. nov. and Staphylococcus americanisciuri sp. nov., isolated from faeces of eastern grey squirrel (Sciurus carolinensis).</title>
        <authorList>
            <person name="Volokhov D.V."/>
            <person name="Zagorodnyaya T.A."/>
            <person name="Furtak V.A."/>
            <person name="Nattanmai G."/>
            <person name="Randall L."/>
            <person name="Jose S."/>
            <person name="Gao Y."/>
            <person name="Eisenberg T."/>
            <person name="Delmonte P."/>
            <person name="Blom J."/>
            <person name="Mitchell K.K."/>
        </authorList>
    </citation>
    <scope>NUCLEOTIDE SEQUENCE [LARGE SCALE GENOMIC DNA]</scope>
    <source>
        <strain evidence="4 5">SQ8-PEA</strain>
    </source>
</reference>
<dbReference type="PROSITE" id="PS50937">
    <property type="entry name" value="HTH_MERR_2"/>
    <property type="match status" value="1"/>
</dbReference>
<dbReference type="InterPro" id="IPR047057">
    <property type="entry name" value="MerR_fam"/>
</dbReference>
<dbReference type="Proteomes" id="UP001209553">
    <property type="component" value="Unassembled WGS sequence"/>
</dbReference>
<evidence type="ECO:0000313" key="5">
    <source>
        <dbReference type="Proteomes" id="UP001209553"/>
    </source>
</evidence>
<evidence type="ECO:0000259" key="3">
    <source>
        <dbReference type="PROSITE" id="PS50937"/>
    </source>
</evidence>
<sequence>MNISEVSQKMNISADTLRYYEKIGVIPEIERTNSGIRKYNEDDLNWINLAKCMRQSGLSIEALTEYLKLFQQGEKTQEKRLSILSEQRKILISKIQQMENTLQLLDKKIDYYEISLKPKEEELDVKSAKFN</sequence>
<keyword evidence="2" id="KW-0175">Coiled coil</keyword>
<evidence type="ECO:0000313" key="4">
    <source>
        <dbReference type="EMBL" id="MCU5746265.1"/>
    </source>
</evidence>
<dbReference type="CDD" id="cd01109">
    <property type="entry name" value="HTH_YyaN"/>
    <property type="match status" value="1"/>
</dbReference>
<dbReference type="PANTHER" id="PTHR30204:SF98">
    <property type="entry name" value="HTH-TYPE TRANSCRIPTIONAL REGULATOR ADHR"/>
    <property type="match status" value="1"/>
</dbReference>
<dbReference type="Pfam" id="PF13411">
    <property type="entry name" value="MerR_1"/>
    <property type="match status" value="1"/>
</dbReference>
<dbReference type="PANTHER" id="PTHR30204">
    <property type="entry name" value="REDOX-CYCLING DRUG-SENSING TRANSCRIPTIONAL ACTIVATOR SOXR"/>
    <property type="match status" value="1"/>
</dbReference>
<comment type="caution">
    <text evidence="4">The sequence shown here is derived from an EMBL/GenBank/DDBJ whole genome shotgun (WGS) entry which is preliminary data.</text>
</comment>